<dbReference type="SUPFAM" id="SSF69593">
    <property type="entry name" value="Glycerol-3-phosphate (1)-acyltransferase"/>
    <property type="match status" value="1"/>
</dbReference>
<feature type="domain" description="Phospholipid/glycerol acyltransferase" evidence="24">
    <location>
        <begin position="180"/>
        <end position="295"/>
    </location>
</feature>
<dbReference type="EC" id="2.3.1.51" evidence="21"/>
<keyword evidence="8 21" id="KW-0808">Transferase</keyword>
<evidence type="ECO:0000256" key="5">
    <source>
        <dbReference type="ARBA" id="ARBA00004086"/>
    </source>
</evidence>
<keyword evidence="10 21" id="KW-1208">Phospholipid metabolism</keyword>
<evidence type="ECO:0000256" key="2">
    <source>
        <dbReference type="ARBA" id="ARBA00000300"/>
    </source>
</evidence>
<evidence type="ECO:0000256" key="23">
    <source>
        <dbReference type="SAM" id="SignalP"/>
    </source>
</evidence>
<dbReference type="AlphaFoldDB" id="A0A8C2SF16"/>
<evidence type="ECO:0000256" key="12">
    <source>
        <dbReference type="ARBA" id="ARBA00047525"/>
    </source>
</evidence>
<evidence type="ECO:0000256" key="9">
    <source>
        <dbReference type="ARBA" id="ARBA00023209"/>
    </source>
</evidence>
<evidence type="ECO:0000256" key="16">
    <source>
        <dbReference type="ARBA" id="ARBA00048956"/>
    </source>
</evidence>
<evidence type="ECO:0000256" key="14">
    <source>
        <dbReference type="ARBA" id="ARBA00048105"/>
    </source>
</evidence>
<evidence type="ECO:0000256" key="1">
    <source>
        <dbReference type="ARBA" id="ARBA00000091"/>
    </source>
</evidence>
<comment type="catalytic activity">
    <reaction evidence="15">
        <text>1-(9Z,12Z,15Z)-octadecatrienoyl-sn-glycero-3-phosphate + (9Z)-octadecenoyl-CoA = 1-(9Z,12Z,15Z)-octadecatrienoyl-2-(9Z)-octadecenoyl-sn-glycero-3-phosphate + CoA</text>
        <dbReference type="Rhea" id="RHEA:37139"/>
        <dbReference type="ChEBI" id="CHEBI:57287"/>
        <dbReference type="ChEBI" id="CHEBI:57387"/>
        <dbReference type="ChEBI" id="CHEBI:74549"/>
        <dbReference type="ChEBI" id="CHEBI:74550"/>
    </reaction>
    <physiologicalReaction direction="left-to-right" evidence="15">
        <dbReference type="Rhea" id="RHEA:37140"/>
    </physiologicalReaction>
</comment>
<comment type="catalytic activity">
    <reaction evidence="4">
        <text>1-(9Z-octadecenoyl)-sn-glycero-3-phosphate + tetradecanoyl-CoA = 1-(9Z)-octadecenoyl-2-tetradecanoyl-sn-glycero-3-phosphate + CoA</text>
        <dbReference type="Rhea" id="RHEA:37171"/>
        <dbReference type="ChEBI" id="CHEBI:57287"/>
        <dbReference type="ChEBI" id="CHEBI:57385"/>
        <dbReference type="ChEBI" id="CHEBI:74544"/>
        <dbReference type="ChEBI" id="CHEBI:74579"/>
    </reaction>
    <physiologicalReaction direction="left-to-right" evidence="4">
        <dbReference type="Rhea" id="RHEA:37172"/>
    </physiologicalReaction>
</comment>
<evidence type="ECO:0000313" key="25">
    <source>
        <dbReference type="Ensembl" id="ENSCHIP00010041427.1"/>
    </source>
</evidence>
<evidence type="ECO:0000256" key="11">
    <source>
        <dbReference type="ARBA" id="ARBA00023315"/>
    </source>
</evidence>
<evidence type="ECO:0000256" key="13">
    <source>
        <dbReference type="ARBA" id="ARBA00047814"/>
    </source>
</evidence>
<evidence type="ECO:0000256" key="7">
    <source>
        <dbReference type="ARBA" id="ARBA00008655"/>
    </source>
</evidence>
<comment type="function">
    <text evidence="5">Converts 1-acyl-sn-glycerol-3-phosphate (lysophosphatidic acid or LPA) into 1,2-diacyl-sn-glycerol-3-phosphate (phosphatidic acid or PA) by incorporating an acyl moiety at the sn-2 position of the glycerol backbone.</text>
</comment>
<dbReference type="SMART" id="SM00563">
    <property type="entry name" value="PlsC"/>
    <property type="match status" value="1"/>
</dbReference>
<name>A0A8C2SF16_CAPHI</name>
<comment type="catalytic activity">
    <reaction evidence="3">
        <text>1-(9Z-octadecenoyl)-sn-glycero-3-phosphate + hexadecanoyl-CoA = 1-(9Z)-octadecenoyl-2-hexadecanoyl-sn-glycero-3-phosphate + CoA</text>
        <dbReference type="Rhea" id="RHEA:37143"/>
        <dbReference type="ChEBI" id="CHEBI:57287"/>
        <dbReference type="ChEBI" id="CHEBI:57379"/>
        <dbReference type="ChEBI" id="CHEBI:74544"/>
        <dbReference type="ChEBI" id="CHEBI:74551"/>
    </reaction>
    <physiologicalReaction direction="left-to-right" evidence="3">
        <dbReference type="Rhea" id="RHEA:37144"/>
    </physiologicalReaction>
</comment>
<keyword evidence="9 21" id="KW-0594">Phospholipid biosynthesis</keyword>
<dbReference type="CDD" id="cd07989">
    <property type="entry name" value="LPLAT_AGPAT-like"/>
    <property type="match status" value="1"/>
</dbReference>
<evidence type="ECO:0000256" key="6">
    <source>
        <dbReference type="ARBA" id="ARBA00004728"/>
    </source>
</evidence>
<evidence type="ECO:0000256" key="15">
    <source>
        <dbReference type="ARBA" id="ARBA00048293"/>
    </source>
</evidence>
<organism evidence="25">
    <name type="scientific">Capra hircus</name>
    <name type="common">Goat</name>
    <dbReference type="NCBI Taxonomy" id="9925"/>
    <lineage>
        <taxon>Eukaryota</taxon>
        <taxon>Metazoa</taxon>
        <taxon>Chordata</taxon>
        <taxon>Craniata</taxon>
        <taxon>Vertebrata</taxon>
        <taxon>Euteleostomi</taxon>
        <taxon>Mammalia</taxon>
        <taxon>Eutheria</taxon>
        <taxon>Laurasiatheria</taxon>
        <taxon>Artiodactyla</taxon>
        <taxon>Ruminantia</taxon>
        <taxon>Pecora</taxon>
        <taxon>Bovidae</taxon>
        <taxon>Caprinae</taxon>
        <taxon>Capra</taxon>
    </lineage>
</organism>
<evidence type="ECO:0000256" key="19">
    <source>
        <dbReference type="ARBA" id="ARBA00049491"/>
    </source>
</evidence>
<comment type="catalytic activity">
    <reaction evidence="13">
        <text>1-tetradecanoyl-sn-glycerol 3-phosphate + (9Z)-octadecenoyl-CoA = 1-tetradecanoyl-2-(9Z)-octadecenoyl-sn-glycero-3-phosphate + CoA</text>
        <dbReference type="Rhea" id="RHEA:37187"/>
        <dbReference type="ChEBI" id="CHEBI:57287"/>
        <dbReference type="ChEBI" id="CHEBI:57387"/>
        <dbReference type="ChEBI" id="CHEBI:72683"/>
        <dbReference type="ChEBI" id="CHEBI:74586"/>
    </reaction>
    <physiologicalReaction direction="left-to-right" evidence="13">
        <dbReference type="Rhea" id="RHEA:37188"/>
    </physiologicalReaction>
</comment>
<keyword evidence="11 21" id="KW-0012">Acyltransferase</keyword>
<feature type="signal peptide" evidence="23">
    <location>
        <begin position="1"/>
        <end position="23"/>
    </location>
</feature>
<evidence type="ECO:0000256" key="3">
    <source>
        <dbReference type="ARBA" id="ARBA00000816"/>
    </source>
</evidence>
<keyword evidence="22" id="KW-0472">Membrane</keyword>
<comment type="catalytic activity">
    <reaction evidence="16">
        <text>heptadecanoyl-CoA + 1-(9Z-octadecenoyl)-sn-glycero-3-phosphate = 1-(9Z)-octadecenoyl-2-heptadecanoyl-sn-glycero-3-phosphate + CoA</text>
        <dbReference type="Rhea" id="RHEA:37155"/>
        <dbReference type="ChEBI" id="CHEBI:57287"/>
        <dbReference type="ChEBI" id="CHEBI:74307"/>
        <dbReference type="ChEBI" id="CHEBI:74544"/>
        <dbReference type="ChEBI" id="CHEBI:74558"/>
    </reaction>
    <physiologicalReaction direction="left-to-right" evidence="16">
        <dbReference type="Rhea" id="RHEA:37156"/>
    </physiologicalReaction>
</comment>
<comment type="catalytic activity">
    <reaction evidence="1">
        <text>(11Z)-octadecenoyl-CoA + 1-(9Z-octadecenoyl)-sn-glycero-3-phosphate = 1-(9Z)-octadecenoyl-2-(11Z)-octadecenoyl-sn-glycero-3-phosphate + CoA</text>
        <dbReference type="Rhea" id="RHEA:37603"/>
        <dbReference type="ChEBI" id="CHEBI:57287"/>
        <dbReference type="ChEBI" id="CHEBI:74544"/>
        <dbReference type="ChEBI" id="CHEBI:75121"/>
        <dbReference type="ChEBI" id="CHEBI:75122"/>
    </reaction>
    <physiologicalReaction direction="left-to-right" evidence="1">
        <dbReference type="Rhea" id="RHEA:37604"/>
    </physiologicalReaction>
</comment>
<evidence type="ECO:0000256" key="21">
    <source>
        <dbReference type="RuleBase" id="RU361267"/>
    </source>
</evidence>
<dbReference type="PANTHER" id="PTHR10434">
    <property type="entry name" value="1-ACYL-SN-GLYCEROL-3-PHOSPHATE ACYLTRANSFERASE"/>
    <property type="match status" value="1"/>
</dbReference>
<comment type="similarity">
    <text evidence="7 21">Belongs to the 1-acyl-sn-glycerol-3-phosphate acyltransferase family.</text>
</comment>
<keyword evidence="21" id="KW-0443">Lipid metabolism</keyword>
<comment type="domain">
    <text evidence="21">The HXXXXD motif is essential for acyltransferase activity and may constitute the binding site for the phosphate moiety of the glycerol-3-phosphate.</text>
</comment>
<comment type="catalytic activity">
    <reaction evidence="14">
        <text>1-(6Z,9Z,12Z-octadecatrienoyl)-sn-glycero-3-phosphate + (9Z)-octadecenoyl-CoA = (6Z,9Z,12Z)-octadecatrienoyl-2-(9Z)-octadecenoyl-sn-glycero-3-phosphate + CoA</text>
        <dbReference type="Rhea" id="RHEA:37179"/>
        <dbReference type="ChEBI" id="CHEBI:57287"/>
        <dbReference type="ChEBI" id="CHEBI:57387"/>
        <dbReference type="ChEBI" id="CHEBI:74581"/>
        <dbReference type="ChEBI" id="CHEBI:74582"/>
    </reaction>
    <physiologicalReaction direction="left-to-right" evidence="14">
        <dbReference type="Rhea" id="RHEA:37180"/>
    </physiologicalReaction>
</comment>
<comment type="catalytic activity">
    <reaction evidence="2">
        <text>a 1-acyl-sn-glycero-3-phosphate + an acyl-CoA = a 1,2-diacyl-sn-glycero-3-phosphate + CoA</text>
        <dbReference type="Rhea" id="RHEA:19709"/>
        <dbReference type="ChEBI" id="CHEBI:57287"/>
        <dbReference type="ChEBI" id="CHEBI:57970"/>
        <dbReference type="ChEBI" id="CHEBI:58342"/>
        <dbReference type="ChEBI" id="CHEBI:58608"/>
        <dbReference type="EC" id="2.3.1.51"/>
    </reaction>
    <physiologicalReaction direction="left-to-right" evidence="2">
        <dbReference type="Rhea" id="RHEA:19710"/>
    </physiologicalReaction>
</comment>
<comment type="catalytic activity">
    <reaction evidence="18">
        <text>1-(9Z-octadecenoyl)-sn-glycero-3-phosphate + (9Z,12Z)-octadecadienoyl-CoA = 1-(9Z)-octadecenoyl-2-(9Z,12Z)-octadecadienoyl-sn-glycero-3-phosphate + CoA</text>
        <dbReference type="Rhea" id="RHEA:37159"/>
        <dbReference type="ChEBI" id="CHEBI:57287"/>
        <dbReference type="ChEBI" id="CHEBI:57383"/>
        <dbReference type="ChEBI" id="CHEBI:74544"/>
        <dbReference type="ChEBI" id="CHEBI:74563"/>
    </reaction>
    <physiologicalReaction direction="left-to-right" evidence="18">
        <dbReference type="Rhea" id="RHEA:37160"/>
    </physiologicalReaction>
</comment>
<dbReference type="GO" id="GO:0005783">
    <property type="term" value="C:endoplasmic reticulum"/>
    <property type="evidence" value="ECO:0007669"/>
    <property type="project" value="TreeGrafter"/>
</dbReference>
<comment type="catalytic activity">
    <reaction evidence="12">
        <text>1-hexadecanoyl-sn-glycero-3-phosphate + (9Z)-octadecenoyl-CoA = 1-hexadecanoyl-2-(9Z-octadecenoyl)-sn-glycero-3-phosphate + CoA</text>
        <dbReference type="Rhea" id="RHEA:33187"/>
        <dbReference type="ChEBI" id="CHEBI:57287"/>
        <dbReference type="ChEBI" id="CHEBI:57387"/>
        <dbReference type="ChEBI" id="CHEBI:57518"/>
        <dbReference type="ChEBI" id="CHEBI:64839"/>
    </reaction>
    <physiologicalReaction direction="left-to-right" evidence="12">
        <dbReference type="Rhea" id="RHEA:33188"/>
    </physiologicalReaction>
</comment>
<feature type="chain" id="PRO_5034648602" description="1-acyl-sn-glycerol-3-phosphate acyltransferase" evidence="23">
    <location>
        <begin position="24"/>
        <end position="366"/>
    </location>
</feature>
<feature type="transmembrane region" description="Helical" evidence="22">
    <location>
        <begin position="211"/>
        <end position="229"/>
    </location>
</feature>
<evidence type="ECO:0000256" key="17">
    <source>
        <dbReference type="ARBA" id="ARBA00048973"/>
    </source>
</evidence>
<comment type="catalytic activity">
    <reaction evidence="19">
        <text>1-eicosanoyl-sn-glycero-3-phosphate + (9Z)-octadecenoyl-CoA = 1-eicosanoyl-2-(9Z)-octadecenoyl-sn-glycero-3-phosphate + CoA</text>
        <dbReference type="Rhea" id="RHEA:37183"/>
        <dbReference type="ChEBI" id="CHEBI:57287"/>
        <dbReference type="ChEBI" id="CHEBI:57387"/>
        <dbReference type="ChEBI" id="CHEBI:74583"/>
        <dbReference type="ChEBI" id="CHEBI:74584"/>
    </reaction>
    <physiologicalReaction direction="left-to-right" evidence="19">
        <dbReference type="Rhea" id="RHEA:37184"/>
    </physiologicalReaction>
</comment>
<dbReference type="InterPro" id="IPR004552">
    <property type="entry name" value="AGP_acyltrans"/>
</dbReference>
<dbReference type="Ensembl" id="ENSCHIT00010057711.1">
    <property type="protein sequence ID" value="ENSCHIP00010041427.1"/>
    <property type="gene ID" value="ENSCHIG00010030329.1"/>
</dbReference>
<evidence type="ECO:0000256" key="22">
    <source>
        <dbReference type="SAM" id="Phobius"/>
    </source>
</evidence>
<evidence type="ECO:0000256" key="8">
    <source>
        <dbReference type="ARBA" id="ARBA00022679"/>
    </source>
</evidence>
<keyword evidence="22" id="KW-1133">Transmembrane helix</keyword>
<evidence type="ECO:0000256" key="4">
    <source>
        <dbReference type="ARBA" id="ARBA00001783"/>
    </source>
</evidence>
<dbReference type="GO" id="GO:0003841">
    <property type="term" value="F:1-acylglycerol-3-phosphate O-acyltransferase activity"/>
    <property type="evidence" value="ECO:0007669"/>
    <property type="project" value="UniProtKB-UniRule"/>
</dbReference>
<comment type="catalytic activity">
    <reaction evidence="20">
        <text>1-(9Z-octadecenoyl)-sn-glycero-3-phosphate + (9Z)-octadecenoyl-CoA = 1,2-di-(9Z-octadecenoyl)-sn-glycero-3-phosphate + CoA</text>
        <dbReference type="Rhea" id="RHEA:37131"/>
        <dbReference type="ChEBI" id="CHEBI:57287"/>
        <dbReference type="ChEBI" id="CHEBI:57387"/>
        <dbReference type="ChEBI" id="CHEBI:74544"/>
        <dbReference type="ChEBI" id="CHEBI:74546"/>
    </reaction>
    <physiologicalReaction direction="left-to-right" evidence="20">
        <dbReference type="Rhea" id="RHEA:37132"/>
    </physiologicalReaction>
</comment>
<reference evidence="25" key="2">
    <citation type="submission" date="2025-08" db="UniProtKB">
        <authorList>
            <consortium name="Ensembl"/>
        </authorList>
    </citation>
    <scope>IDENTIFICATION</scope>
</reference>
<accession>A0A8C2SF16</accession>
<evidence type="ECO:0000259" key="24">
    <source>
        <dbReference type="SMART" id="SM00563"/>
    </source>
</evidence>
<dbReference type="NCBIfam" id="TIGR00530">
    <property type="entry name" value="AGP_acyltrn"/>
    <property type="match status" value="1"/>
</dbReference>
<comment type="catalytic activity">
    <reaction evidence="17">
        <text>pentadecanoyl-CoA + 1-(9Z-octadecenoyl)-sn-glycero-3-phosphate = 1-(9Z)-octadecenoyl-2-pentadecanoyl-sn-glycero-3-phosphate + CoA</text>
        <dbReference type="Rhea" id="RHEA:37175"/>
        <dbReference type="ChEBI" id="CHEBI:57287"/>
        <dbReference type="ChEBI" id="CHEBI:74309"/>
        <dbReference type="ChEBI" id="CHEBI:74544"/>
        <dbReference type="ChEBI" id="CHEBI:74578"/>
    </reaction>
    <physiologicalReaction direction="left-to-right" evidence="17">
        <dbReference type="Rhea" id="RHEA:37176"/>
    </physiologicalReaction>
</comment>
<evidence type="ECO:0000256" key="18">
    <source>
        <dbReference type="ARBA" id="ARBA00049345"/>
    </source>
</evidence>
<dbReference type="PANTHER" id="PTHR10434:SF2">
    <property type="entry name" value="1-ACYL-SN-GLYCEROL-3-PHOSPHATE ACYLTRANSFERASE BETA"/>
    <property type="match status" value="1"/>
</dbReference>
<evidence type="ECO:0000256" key="20">
    <source>
        <dbReference type="ARBA" id="ARBA00049561"/>
    </source>
</evidence>
<protein>
    <recommendedName>
        <fullName evidence="21">1-acyl-sn-glycerol-3-phosphate acyltransferase</fullName>
        <ecNumber evidence="21">2.3.1.51</ecNumber>
    </recommendedName>
</protein>
<keyword evidence="21" id="KW-0444">Lipid biosynthesis</keyword>
<keyword evidence="22" id="KW-0812">Transmembrane</keyword>
<dbReference type="GO" id="GO:0016020">
    <property type="term" value="C:membrane"/>
    <property type="evidence" value="ECO:0007669"/>
    <property type="project" value="InterPro"/>
</dbReference>
<dbReference type="InterPro" id="IPR002123">
    <property type="entry name" value="Plipid/glycerol_acylTrfase"/>
</dbReference>
<reference evidence="25" key="1">
    <citation type="submission" date="2019-03" db="EMBL/GenBank/DDBJ databases">
        <title>Genome sequencing and reference-guided assembly of Black Bengal Goat (Capra hircus).</title>
        <authorList>
            <person name="Siddiki A.Z."/>
            <person name="Baten A."/>
            <person name="Billah M."/>
            <person name="Alam M.A.U."/>
            <person name="Shawrob K.S.M."/>
            <person name="Saha S."/>
            <person name="Chowdhury M."/>
            <person name="Rahman A.H."/>
            <person name="Stear M."/>
            <person name="Miah G."/>
            <person name="Das G.B."/>
            <person name="Hossain M.M."/>
            <person name="Kumkum M."/>
            <person name="Islam M.S."/>
            <person name="Mollah A.M."/>
            <person name="Ahsan A."/>
            <person name="Tusar F."/>
            <person name="Khan M.K.I."/>
        </authorList>
    </citation>
    <scope>NUCLEOTIDE SEQUENCE [LARGE SCALE GENOMIC DNA]</scope>
</reference>
<sequence length="366" mass="39669">MRAQGSLLPGAGTVHILAPLASLCDLECVCVCVCGMGKLLLCRTRRHEGHVTSMVPARPVSPAAALPSQEAALSSSPRSPLGAHASLAWVRLCLEGWALPGGPPAPASSADSLSTLAPSVSDAAENRVRPALRGSQPPSPPFSWAPGMGIISWFVRSFKYAYGLRFEVKGRETLDEDRPCVIISNHQSILDMMGLMEILPDRCVQIAKRELLFLGPVGLIMYLGGVLFINRQRSQTAMSVMTDVGERMVREKLKVWIYPEGTRNDNGDLLPFKKGAFYLAIQAQVPIIPVVYSSFSSFYSCKTKLFTSGTIQVEVLDAVPTRGLTVADVPKLLDTCHQAMRTRFFHISKIPQENGAPLGPDAQEAQ</sequence>
<keyword evidence="23" id="KW-0732">Signal</keyword>
<comment type="pathway">
    <text evidence="6">Phospholipid metabolism; CDP-diacylglycerol biosynthesis; CDP-diacylglycerol from sn-glycerol 3-phosphate: step 2/3.</text>
</comment>
<dbReference type="Pfam" id="PF01553">
    <property type="entry name" value="Acyltransferase"/>
    <property type="match status" value="1"/>
</dbReference>
<dbReference type="GO" id="GO:0006654">
    <property type="term" value="P:phosphatidic acid biosynthetic process"/>
    <property type="evidence" value="ECO:0007669"/>
    <property type="project" value="TreeGrafter"/>
</dbReference>
<evidence type="ECO:0000256" key="10">
    <source>
        <dbReference type="ARBA" id="ARBA00023264"/>
    </source>
</evidence>
<proteinExistence type="inferred from homology"/>